<dbReference type="SUPFAM" id="SSF54913">
    <property type="entry name" value="GlnB-like"/>
    <property type="match status" value="1"/>
</dbReference>
<accession>A0A845M475</accession>
<dbReference type="RefSeq" id="WP_161351309.1">
    <property type="nucleotide sequence ID" value="NZ_WTUX01000011.1"/>
</dbReference>
<protein>
    <submittedName>
        <fullName evidence="2">Divalent cation tolerance protein CutA</fullName>
    </submittedName>
</protein>
<dbReference type="AlphaFoldDB" id="A0A845M475"/>
<gene>
    <name evidence="2" type="ORF">GQE99_09280</name>
</gene>
<dbReference type="Gene3D" id="3.30.70.120">
    <property type="match status" value="1"/>
</dbReference>
<dbReference type="InterPro" id="IPR011322">
    <property type="entry name" value="N-reg_PII-like_a/b"/>
</dbReference>
<comment type="similarity">
    <text evidence="1">Belongs to the CutA family.</text>
</comment>
<dbReference type="PANTHER" id="PTHR23419">
    <property type="entry name" value="DIVALENT CATION TOLERANCE CUTA-RELATED"/>
    <property type="match status" value="1"/>
</dbReference>
<sequence>MTDAVEVQITYPDEAAAHGAAAMLVEARLIACGQVGRVTSVYTWEGAVEDEPEWLLTAKTLHAALPALAERVRASHPYDVPQITALPVAWSTPDYLAWIAESVDA</sequence>
<dbReference type="GO" id="GO:0010038">
    <property type="term" value="P:response to metal ion"/>
    <property type="evidence" value="ECO:0007669"/>
    <property type="project" value="InterPro"/>
</dbReference>
<dbReference type="Pfam" id="PF03091">
    <property type="entry name" value="CutA1"/>
    <property type="match status" value="1"/>
</dbReference>
<name>A0A845M475_9RHOB</name>
<evidence type="ECO:0000313" key="3">
    <source>
        <dbReference type="Proteomes" id="UP000467322"/>
    </source>
</evidence>
<comment type="caution">
    <text evidence="2">The sequence shown here is derived from an EMBL/GenBank/DDBJ whole genome shotgun (WGS) entry which is preliminary data.</text>
</comment>
<dbReference type="GO" id="GO:0005507">
    <property type="term" value="F:copper ion binding"/>
    <property type="evidence" value="ECO:0007669"/>
    <property type="project" value="TreeGrafter"/>
</dbReference>
<dbReference type="PANTHER" id="PTHR23419:SF8">
    <property type="entry name" value="FI09726P"/>
    <property type="match status" value="1"/>
</dbReference>
<keyword evidence="3" id="KW-1185">Reference proteome</keyword>
<dbReference type="Proteomes" id="UP000467322">
    <property type="component" value="Unassembled WGS sequence"/>
</dbReference>
<proteinExistence type="inferred from homology"/>
<organism evidence="2 3">
    <name type="scientific">Maritimibacter harenae</name>
    <dbReference type="NCBI Taxonomy" id="2606218"/>
    <lineage>
        <taxon>Bacteria</taxon>
        <taxon>Pseudomonadati</taxon>
        <taxon>Pseudomonadota</taxon>
        <taxon>Alphaproteobacteria</taxon>
        <taxon>Rhodobacterales</taxon>
        <taxon>Roseobacteraceae</taxon>
        <taxon>Maritimibacter</taxon>
    </lineage>
</organism>
<dbReference type="InterPro" id="IPR004323">
    <property type="entry name" value="Ion_tolerance_CutA"/>
</dbReference>
<dbReference type="EMBL" id="WTUX01000011">
    <property type="protein sequence ID" value="MZR13208.1"/>
    <property type="molecule type" value="Genomic_DNA"/>
</dbReference>
<evidence type="ECO:0000313" key="2">
    <source>
        <dbReference type="EMBL" id="MZR13208.1"/>
    </source>
</evidence>
<evidence type="ECO:0000256" key="1">
    <source>
        <dbReference type="ARBA" id="ARBA00010169"/>
    </source>
</evidence>
<dbReference type="InterPro" id="IPR015867">
    <property type="entry name" value="N-reg_PII/ATP_PRibTrfase_C"/>
</dbReference>
<reference evidence="2 3" key="1">
    <citation type="submission" date="2019-12" db="EMBL/GenBank/DDBJ databases">
        <title>Maritimibacter sp. nov. sp. isolated from sea sand.</title>
        <authorList>
            <person name="Kim J."/>
            <person name="Jeong S.E."/>
            <person name="Jung H.S."/>
            <person name="Jeon C.O."/>
        </authorList>
    </citation>
    <scope>NUCLEOTIDE SEQUENCE [LARGE SCALE GENOMIC DNA]</scope>
    <source>
        <strain evidence="2 3">DP07</strain>
    </source>
</reference>